<sequence>MGGWCTPQHAQLTCERVMKTTMEQFEMEKHAKSFLKLRSTGRMATQCTYVLAWKRGIAILTAGTVKVTPDPRVRLVNGYTLQIKEAVPQDAGDYICQIATLDPREITHHVEILSNALTFGSWRTCVNYFIPHIPNTIPLSPFVTITKHYDV</sequence>
<accession>A0A1B0CIL1</accession>
<dbReference type="InterPro" id="IPR013783">
    <property type="entry name" value="Ig-like_fold"/>
</dbReference>
<organism evidence="1 2">
    <name type="scientific">Lutzomyia longipalpis</name>
    <name type="common">Sand fly</name>
    <dbReference type="NCBI Taxonomy" id="7200"/>
    <lineage>
        <taxon>Eukaryota</taxon>
        <taxon>Metazoa</taxon>
        <taxon>Ecdysozoa</taxon>
        <taxon>Arthropoda</taxon>
        <taxon>Hexapoda</taxon>
        <taxon>Insecta</taxon>
        <taxon>Pterygota</taxon>
        <taxon>Neoptera</taxon>
        <taxon>Endopterygota</taxon>
        <taxon>Diptera</taxon>
        <taxon>Nematocera</taxon>
        <taxon>Psychodoidea</taxon>
        <taxon>Psychodidae</taxon>
        <taxon>Lutzomyia</taxon>
        <taxon>Lutzomyia</taxon>
    </lineage>
</organism>
<reference evidence="1" key="1">
    <citation type="submission" date="2020-05" db="UniProtKB">
        <authorList>
            <consortium name="EnsemblMetazoa"/>
        </authorList>
    </citation>
    <scope>IDENTIFICATION</scope>
    <source>
        <strain evidence="1">Jacobina</strain>
    </source>
</reference>
<dbReference type="VEuPathDB" id="VectorBase:LLONM1_006100"/>
<evidence type="ECO:0000313" key="2">
    <source>
        <dbReference type="Proteomes" id="UP000092461"/>
    </source>
</evidence>
<dbReference type="AlphaFoldDB" id="A0A1B0CIL1"/>
<dbReference type="EMBL" id="AJWK01013497">
    <property type="status" value="NOT_ANNOTATED_CDS"/>
    <property type="molecule type" value="Genomic_DNA"/>
</dbReference>
<dbReference type="VEuPathDB" id="VectorBase:LLOJ004273"/>
<dbReference type="InterPro" id="IPR036179">
    <property type="entry name" value="Ig-like_dom_sf"/>
</dbReference>
<dbReference type="Proteomes" id="UP000092461">
    <property type="component" value="Unassembled WGS sequence"/>
</dbReference>
<evidence type="ECO:0000313" key="1">
    <source>
        <dbReference type="EnsemblMetazoa" id="LLOJ004273-PA"/>
    </source>
</evidence>
<name>A0A1B0CIL1_LUTLO</name>
<proteinExistence type="predicted"/>
<evidence type="ECO:0008006" key="3">
    <source>
        <dbReference type="Google" id="ProtNLM"/>
    </source>
</evidence>
<dbReference type="SUPFAM" id="SSF48726">
    <property type="entry name" value="Immunoglobulin"/>
    <property type="match status" value="1"/>
</dbReference>
<dbReference type="EnsemblMetazoa" id="LLOJ004273-RA">
    <property type="protein sequence ID" value="LLOJ004273-PA"/>
    <property type="gene ID" value="LLOJ004273"/>
</dbReference>
<keyword evidence="2" id="KW-1185">Reference proteome</keyword>
<dbReference type="Gene3D" id="2.60.40.10">
    <property type="entry name" value="Immunoglobulins"/>
    <property type="match status" value="1"/>
</dbReference>
<protein>
    <recommendedName>
        <fullName evidence="3">Ig-like domain-containing protein</fullName>
    </recommendedName>
</protein>